<dbReference type="HOGENOM" id="CLU_1114344_0_0_11"/>
<organism evidence="2 3">
    <name type="scientific">Corynebacterium efficiens (strain DSM 44549 / YS-314 / AJ 12310 / JCM 11189 / NBRC 100395)</name>
    <dbReference type="NCBI Taxonomy" id="196164"/>
    <lineage>
        <taxon>Bacteria</taxon>
        <taxon>Bacillati</taxon>
        <taxon>Actinomycetota</taxon>
        <taxon>Actinomycetes</taxon>
        <taxon>Mycobacteriales</taxon>
        <taxon>Corynebacteriaceae</taxon>
        <taxon>Corynebacterium</taxon>
    </lineage>
</organism>
<keyword evidence="3" id="KW-1185">Reference proteome</keyword>
<dbReference type="InterPro" id="IPR036249">
    <property type="entry name" value="Thioredoxin-like_sf"/>
</dbReference>
<dbReference type="STRING" id="196164.gene:10741438"/>
<dbReference type="OrthoDB" id="215495at2"/>
<dbReference type="CDD" id="cd01659">
    <property type="entry name" value="TRX_superfamily"/>
    <property type="match status" value="1"/>
</dbReference>
<accession>Q8FQT7</accession>
<evidence type="ECO:0000313" key="3">
    <source>
        <dbReference type="Proteomes" id="UP000001409"/>
    </source>
</evidence>
<evidence type="ECO:0000256" key="1">
    <source>
        <dbReference type="SAM" id="MobiDB-lite"/>
    </source>
</evidence>
<dbReference type="Gene3D" id="3.40.30.10">
    <property type="entry name" value="Glutaredoxin"/>
    <property type="match status" value="1"/>
</dbReference>
<feature type="region of interest" description="Disordered" evidence="1">
    <location>
        <begin position="37"/>
        <end position="58"/>
    </location>
</feature>
<protein>
    <recommendedName>
        <fullName evidence="4">Thioredoxin domain-containing protein</fullName>
    </recommendedName>
</protein>
<dbReference type="Proteomes" id="UP000001409">
    <property type="component" value="Chromosome"/>
</dbReference>
<dbReference type="EMBL" id="BA000035">
    <property type="protein sequence ID" value="BAC17842.1"/>
    <property type="molecule type" value="Genomic_DNA"/>
</dbReference>
<dbReference type="SUPFAM" id="SSF52833">
    <property type="entry name" value="Thioredoxin-like"/>
    <property type="match status" value="1"/>
</dbReference>
<dbReference type="AlphaFoldDB" id="Q8FQT7"/>
<evidence type="ECO:0008006" key="4">
    <source>
        <dbReference type="Google" id="ProtNLM"/>
    </source>
</evidence>
<dbReference type="KEGG" id="cef:CE1032"/>
<sequence length="249" mass="26789">MPASSRNLSMPRLNSRSTGFILFAALLATVLVVSGCSSDDEGTDPATETASVTGSGDPEVTEEYAALNGSTTPDGQEYLDVSLPDDHVFSTITEDEAVAMLQQGTGVLYFGFPECPWCRAAMPVMDEAGKNTDVGQIHYLNVSEIRDVRTLDEDGTIVVEEPGTEAYSQILAELGDAAPEYEGLDDPQQRRIYVPLVVAVKDGEVVGSHVSTVDSQTDPFEPMTDAQRDELLGIYEDLFAEVAQGTQVR</sequence>
<evidence type="ECO:0000313" key="2">
    <source>
        <dbReference type="EMBL" id="BAC17842.1"/>
    </source>
</evidence>
<name>Q8FQT7_COREF</name>
<reference evidence="2 3" key="1">
    <citation type="journal article" date="2003" name="Genome Res.">
        <title>Comparative complete genome sequence analysis of the amino acid replacements responsible for the thermostability of Corynebacterium efficiens.</title>
        <authorList>
            <person name="Nishio Y."/>
            <person name="Nakamura Y."/>
            <person name="Kawarabayasi Y."/>
            <person name="Usuda Y."/>
            <person name="Kimura E."/>
            <person name="Sugimoto S."/>
            <person name="Matsui K."/>
            <person name="Yamagishi A."/>
            <person name="Kikuchi H."/>
            <person name="Ikeo K."/>
            <person name="Gojobori T."/>
        </authorList>
    </citation>
    <scope>NUCLEOTIDE SEQUENCE [LARGE SCALE GENOMIC DNA]</scope>
    <source>
        <strain evidence="3">DSM 44549 / YS-314 / AJ 12310 / JCM 11189 / NBRC 100395</strain>
    </source>
</reference>
<proteinExistence type="predicted"/>
<dbReference type="eggNOG" id="ENOG5032SYS">
    <property type="taxonomic scope" value="Bacteria"/>
</dbReference>